<keyword evidence="1" id="KW-0732">Signal</keyword>
<name>U6KEY5_9EIME</name>
<dbReference type="AlphaFoldDB" id="U6KEY5"/>
<evidence type="ECO:0000313" key="3">
    <source>
        <dbReference type="Proteomes" id="UP000030744"/>
    </source>
</evidence>
<dbReference type="GeneID" id="25380522"/>
<feature type="chain" id="PRO_5004671467" description="SAG family member" evidence="1">
    <location>
        <begin position="24"/>
        <end position="126"/>
    </location>
</feature>
<organism evidence="2 3">
    <name type="scientific">Eimeria mitis</name>
    <dbReference type="NCBI Taxonomy" id="44415"/>
    <lineage>
        <taxon>Eukaryota</taxon>
        <taxon>Sar</taxon>
        <taxon>Alveolata</taxon>
        <taxon>Apicomplexa</taxon>
        <taxon>Conoidasida</taxon>
        <taxon>Coccidia</taxon>
        <taxon>Eucoccidiorida</taxon>
        <taxon>Eimeriorina</taxon>
        <taxon>Eimeriidae</taxon>
        <taxon>Eimeria</taxon>
    </lineage>
</organism>
<evidence type="ECO:0000256" key="1">
    <source>
        <dbReference type="SAM" id="SignalP"/>
    </source>
</evidence>
<sequence>MASFYKTATAVCLVALGVLQSEAQGNTPTYKFKVVDVDEDPAAANCTALLTAKLKENFHYSFDYEPASQTSPDYRQLLQDALDKGLEDFKRQEIRNRFKIELAVQKHRKELYNRRLYFSANLNLRL</sequence>
<dbReference type="VEuPathDB" id="ToxoDB:EMH_0059020"/>
<keyword evidence="3" id="KW-1185">Reference proteome</keyword>
<evidence type="ECO:0000313" key="2">
    <source>
        <dbReference type="EMBL" id="CDJ34033.1"/>
    </source>
</evidence>
<accession>U6KEY5</accession>
<dbReference type="Proteomes" id="UP000030744">
    <property type="component" value="Unassembled WGS sequence"/>
</dbReference>
<evidence type="ECO:0008006" key="4">
    <source>
        <dbReference type="Google" id="ProtNLM"/>
    </source>
</evidence>
<feature type="signal peptide" evidence="1">
    <location>
        <begin position="1"/>
        <end position="23"/>
    </location>
</feature>
<reference evidence="2" key="1">
    <citation type="submission" date="2013-10" db="EMBL/GenBank/DDBJ databases">
        <title>Genomic analysis of the causative agents of coccidiosis in chickens.</title>
        <authorList>
            <person name="Reid A.J."/>
            <person name="Blake D."/>
            <person name="Billington K."/>
            <person name="Browne H."/>
            <person name="Dunn M."/>
            <person name="Hung S."/>
            <person name="Kawahara F."/>
            <person name="Miranda-Saavedra D."/>
            <person name="Mourier T."/>
            <person name="Nagra H."/>
            <person name="Otto T.D."/>
            <person name="Rawlings N."/>
            <person name="Sanchez A."/>
            <person name="Sanders M."/>
            <person name="Subramaniam C."/>
            <person name="Tay Y."/>
            <person name="Dear P."/>
            <person name="Doerig C."/>
            <person name="Gruber A."/>
            <person name="Parkinson J."/>
            <person name="Shirley M."/>
            <person name="Wan K.L."/>
            <person name="Berriman M."/>
            <person name="Tomley F."/>
            <person name="Pain A."/>
        </authorList>
    </citation>
    <scope>NUCLEOTIDE SEQUENCE [LARGE SCALE GENOMIC DNA]</scope>
    <source>
        <strain evidence="2">Houghton</strain>
    </source>
</reference>
<dbReference type="EMBL" id="HG686002">
    <property type="protein sequence ID" value="CDJ34033.1"/>
    <property type="molecule type" value="Genomic_DNA"/>
</dbReference>
<gene>
    <name evidence="2" type="ORF">EMH_0059020</name>
</gene>
<dbReference type="RefSeq" id="XP_013356596.1">
    <property type="nucleotide sequence ID" value="XM_013501142.1"/>
</dbReference>
<reference evidence="2" key="2">
    <citation type="submission" date="2013-10" db="EMBL/GenBank/DDBJ databases">
        <authorList>
            <person name="Aslett M."/>
        </authorList>
    </citation>
    <scope>NUCLEOTIDE SEQUENCE [LARGE SCALE GENOMIC DNA]</scope>
    <source>
        <strain evidence="2">Houghton</strain>
    </source>
</reference>
<protein>
    <recommendedName>
        <fullName evidence="4">SAG family member</fullName>
    </recommendedName>
</protein>
<proteinExistence type="predicted"/>